<dbReference type="AlphaFoldDB" id="A0A8T2L6F5"/>
<keyword evidence="2" id="KW-0732">Signal</keyword>
<evidence type="ECO:0000313" key="3">
    <source>
        <dbReference type="EMBL" id="KAG9266397.1"/>
    </source>
</evidence>
<feature type="chain" id="PRO_5035716925" evidence="2">
    <location>
        <begin position="25"/>
        <end position="374"/>
    </location>
</feature>
<feature type="signal peptide" evidence="2">
    <location>
        <begin position="1"/>
        <end position="24"/>
    </location>
</feature>
<accession>A0A8T2L6F5</accession>
<comment type="caution">
    <text evidence="3">The sequence shown here is derived from an EMBL/GenBank/DDBJ whole genome shotgun (WGS) entry which is preliminary data.</text>
</comment>
<reference evidence="3 4" key="1">
    <citation type="submission" date="2021-07" db="EMBL/GenBank/DDBJ databases">
        <authorList>
            <person name="Imarazene B."/>
            <person name="Zahm M."/>
            <person name="Klopp C."/>
            <person name="Cabau C."/>
            <person name="Beille S."/>
            <person name="Jouanno E."/>
            <person name="Castinel A."/>
            <person name="Lluch J."/>
            <person name="Gil L."/>
            <person name="Kuchtly C."/>
            <person name="Lopez Roques C."/>
            <person name="Donnadieu C."/>
            <person name="Parrinello H."/>
            <person name="Journot L."/>
            <person name="Du K."/>
            <person name="Schartl M."/>
            <person name="Retaux S."/>
            <person name="Guiguen Y."/>
        </authorList>
    </citation>
    <scope>NUCLEOTIDE SEQUENCE [LARGE SCALE GENOMIC DNA]</scope>
    <source>
        <strain evidence="3">Pach_M1</strain>
        <tissue evidence="3">Testis</tissue>
    </source>
</reference>
<evidence type="ECO:0000256" key="1">
    <source>
        <dbReference type="SAM" id="MobiDB-lite"/>
    </source>
</evidence>
<gene>
    <name evidence="3" type="ORF">AMEX_G19021</name>
</gene>
<evidence type="ECO:0000313" key="4">
    <source>
        <dbReference type="Proteomes" id="UP000752171"/>
    </source>
</evidence>
<dbReference type="Proteomes" id="UP000752171">
    <property type="component" value="Unassembled WGS sequence"/>
</dbReference>
<protein>
    <submittedName>
        <fullName evidence="3">Uncharacterized protein</fullName>
    </submittedName>
</protein>
<organism evidence="3 4">
    <name type="scientific">Astyanax mexicanus</name>
    <name type="common">Blind cave fish</name>
    <name type="synonym">Astyanax fasciatus mexicanus</name>
    <dbReference type="NCBI Taxonomy" id="7994"/>
    <lineage>
        <taxon>Eukaryota</taxon>
        <taxon>Metazoa</taxon>
        <taxon>Chordata</taxon>
        <taxon>Craniata</taxon>
        <taxon>Vertebrata</taxon>
        <taxon>Euteleostomi</taxon>
        <taxon>Actinopterygii</taxon>
        <taxon>Neopterygii</taxon>
        <taxon>Teleostei</taxon>
        <taxon>Ostariophysi</taxon>
        <taxon>Characiformes</taxon>
        <taxon>Characoidei</taxon>
        <taxon>Acestrorhamphidae</taxon>
        <taxon>Acestrorhamphinae</taxon>
        <taxon>Astyanax</taxon>
    </lineage>
</organism>
<dbReference type="EMBL" id="JAICCE010000016">
    <property type="protein sequence ID" value="KAG9266397.1"/>
    <property type="molecule type" value="Genomic_DNA"/>
</dbReference>
<feature type="compositionally biased region" description="Polar residues" evidence="1">
    <location>
        <begin position="292"/>
        <end position="309"/>
    </location>
</feature>
<feature type="compositionally biased region" description="Polar residues" evidence="1">
    <location>
        <begin position="342"/>
        <end position="362"/>
    </location>
</feature>
<feature type="region of interest" description="Disordered" evidence="1">
    <location>
        <begin position="253"/>
        <end position="374"/>
    </location>
</feature>
<evidence type="ECO:0000256" key="2">
    <source>
        <dbReference type="SAM" id="SignalP"/>
    </source>
</evidence>
<name>A0A8T2L6F5_ASTMX</name>
<sequence length="374" mass="41216">MCRWFFRVCLLCSVLVLAVKCCGGTKDDCQVSPEDKPPLGIRDVSPVPQSEAFFQKGSYLKPKLIDFASIYHTHKARWSSSQTGSAETRNTVYKEAMNQINQPSTANFNITKAEVFGVKQDRKMLTLPFEGFAMTPGQFSPSEVGQISKVSVSPLQAELSTPPLLQSEPSMLSNANILLQHTVMDSRSPKNYKLQQNNHVYSQIEPSPHTYTSEDYSKEAQIDFQGFARAQEDTGVSGAANVGYARSTLRFLKPQTKPVTQDSRSTDDLSKSEPSASTSETTEDIKPAASHFRSQQAWEASAHRQQSGKIQHGSGPLPLPKYSGMSHTTTHPGKWKKPGLSMNVQLNTLSSNQATRSLNHSATGKFKPFQIKGP</sequence>
<proteinExistence type="predicted"/>